<dbReference type="Pfam" id="PF00232">
    <property type="entry name" value="Glyco_hydro_1"/>
    <property type="match status" value="1"/>
</dbReference>
<keyword evidence="3" id="KW-0326">Glycosidase</keyword>
<name>A0A7S3VJJ5_DUNTE</name>
<accession>A0A7S3VJJ5</accession>
<dbReference type="EMBL" id="HBIP01008715">
    <property type="protein sequence ID" value="CAE0489708.1"/>
    <property type="molecule type" value="Transcribed_RNA"/>
</dbReference>
<evidence type="ECO:0000256" key="2">
    <source>
        <dbReference type="ARBA" id="ARBA00022801"/>
    </source>
</evidence>
<dbReference type="AlphaFoldDB" id="A0A7S3VJJ5"/>
<dbReference type="GO" id="GO:0005975">
    <property type="term" value="P:carbohydrate metabolic process"/>
    <property type="evidence" value="ECO:0007669"/>
    <property type="project" value="InterPro"/>
</dbReference>
<dbReference type="PANTHER" id="PTHR10353">
    <property type="entry name" value="GLYCOSYL HYDROLASE"/>
    <property type="match status" value="1"/>
</dbReference>
<protein>
    <recommendedName>
        <fullName evidence="6">Beta-glucosidase</fullName>
    </recommendedName>
</protein>
<sequence length="468" mass="54261">MPGKKQEEGNGLADRFLKGVGIATWQNAADDGLSNWSRFAYQRWPFSKLGISTTRGKHKVGKSCNFWERYKEDLKLTKDLGSTSFRFSFEWARIEPTRGHYDAAAIQRFHDILDTMEELGLEPNVTLHHFTHPTWFEDLGGFRKEENIPLFVEWAQFMFRTFHKRIKLWATFNEPTCYSFLAYIVGMAPPGHIFNLIGSGQTMLNILKAHTATYKALKAMPGGQEAQIGLVNHHITFTAAGEGRLHKVASWMAEWLTYWWGWDIVDHWMHTGEFEWKLPVVGTWITWKDPEGKPPCDWWGINFYSRCVLSWYLQPACFPNDVMTDMYYPIYPEGLYNCIKRSSQYGIPMYITETGIADCRDDRRALFIDSYFKAALRAVANGMDVRGFYYWSLMDNFEWATGYTMKFGLYAWEPDGSVDRVLKEGAHALVRFYKTLPDALEKLRETARAAQIQLGGDMGVQEEMEKWV</sequence>
<dbReference type="SUPFAM" id="SSF51445">
    <property type="entry name" value="(Trans)glycosidases"/>
    <property type="match status" value="1"/>
</dbReference>
<dbReference type="PANTHER" id="PTHR10353:SF36">
    <property type="entry name" value="LP05116P"/>
    <property type="match status" value="1"/>
</dbReference>
<evidence type="ECO:0000313" key="5">
    <source>
        <dbReference type="EMBL" id="CAE0489708.1"/>
    </source>
</evidence>
<gene>
    <name evidence="5" type="ORF">DTER00134_LOCUS4779</name>
</gene>
<proteinExistence type="inferred from homology"/>
<keyword evidence="2" id="KW-0378">Hydrolase</keyword>
<dbReference type="PRINTS" id="PR00131">
    <property type="entry name" value="GLHYDRLASE1"/>
</dbReference>
<evidence type="ECO:0000256" key="1">
    <source>
        <dbReference type="ARBA" id="ARBA00010838"/>
    </source>
</evidence>
<dbReference type="Gene3D" id="3.20.20.80">
    <property type="entry name" value="Glycosidases"/>
    <property type="match status" value="1"/>
</dbReference>
<dbReference type="InterPro" id="IPR001360">
    <property type="entry name" value="Glyco_hydro_1"/>
</dbReference>
<evidence type="ECO:0008006" key="6">
    <source>
        <dbReference type="Google" id="ProtNLM"/>
    </source>
</evidence>
<comment type="similarity">
    <text evidence="1 4">Belongs to the glycosyl hydrolase 1 family.</text>
</comment>
<evidence type="ECO:0000256" key="3">
    <source>
        <dbReference type="ARBA" id="ARBA00023295"/>
    </source>
</evidence>
<dbReference type="GO" id="GO:0008422">
    <property type="term" value="F:beta-glucosidase activity"/>
    <property type="evidence" value="ECO:0007669"/>
    <property type="project" value="TreeGrafter"/>
</dbReference>
<evidence type="ECO:0000256" key="4">
    <source>
        <dbReference type="RuleBase" id="RU003690"/>
    </source>
</evidence>
<dbReference type="InterPro" id="IPR017853">
    <property type="entry name" value="GH"/>
</dbReference>
<reference evidence="5" key="1">
    <citation type="submission" date="2021-01" db="EMBL/GenBank/DDBJ databases">
        <authorList>
            <person name="Corre E."/>
            <person name="Pelletier E."/>
            <person name="Niang G."/>
            <person name="Scheremetjew M."/>
            <person name="Finn R."/>
            <person name="Kale V."/>
            <person name="Holt S."/>
            <person name="Cochrane G."/>
            <person name="Meng A."/>
            <person name="Brown T."/>
            <person name="Cohen L."/>
        </authorList>
    </citation>
    <scope>NUCLEOTIDE SEQUENCE</scope>
    <source>
        <strain evidence="5">CCMP1320</strain>
    </source>
</reference>
<organism evidence="5">
    <name type="scientific">Dunaliella tertiolecta</name>
    <name type="common">Green alga</name>
    <dbReference type="NCBI Taxonomy" id="3047"/>
    <lineage>
        <taxon>Eukaryota</taxon>
        <taxon>Viridiplantae</taxon>
        <taxon>Chlorophyta</taxon>
        <taxon>core chlorophytes</taxon>
        <taxon>Chlorophyceae</taxon>
        <taxon>CS clade</taxon>
        <taxon>Chlamydomonadales</taxon>
        <taxon>Dunaliellaceae</taxon>
        <taxon>Dunaliella</taxon>
    </lineage>
</organism>